<dbReference type="PROSITE" id="PS50014">
    <property type="entry name" value="BROMODOMAIN_2"/>
    <property type="match status" value="1"/>
</dbReference>
<sequence>PYEEDDSLRIITQILSKTQLMHYLQPPDISIYVDTLGDCSNECNCQLWDSNVDDLTSHELQTVMHIALQHNVSVTMKKGRMDLSITKFSPKVISILNEALLQRRRNDSVLLQLMTDDERQVMTEYLENRLLRLNTLLNISNRTSTLRRHATISNSQDLEHSGTAPTTGTYTNKIHYVKKQILEKVTMKQYAQVFMLPMDRRNRDIAGLKNPMDLGTIIIRVQKRRYRNVDELIFDLKLVYQNWLSLKRESAILCRPGNQVAKIRGEQEPYEEDDSLRIITQILSKTQLMHYLQPPDISIYVDTLGDCSNECNCQLWDSNVDDLTSHELQTVMHIALQHNVPVTMKKGRMDLSITKFSPKVISILNEALLQRRRNDSVLLQLMTDDERQVMTEYLENRLLRLNTLLNISNRTSTLRRHATISN</sequence>
<dbReference type="AlphaFoldDB" id="A0A3B0K7L7"/>
<keyword evidence="5" id="KW-1185">Reference proteome</keyword>
<evidence type="ECO:0000256" key="2">
    <source>
        <dbReference type="PROSITE-ProRule" id="PRU00035"/>
    </source>
</evidence>
<evidence type="ECO:0000313" key="5">
    <source>
        <dbReference type="Proteomes" id="UP000268350"/>
    </source>
</evidence>
<feature type="non-terminal residue" evidence="4">
    <location>
        <position position="422"/>
    </location>
</feature>
<accession>A0A3B0K7L7</accession>
<name>A0A3B0K7L7_DROGU</name>
<organism evidence="4 5">
    <name type="scientific">Drosophila guanche</name>
    <name type="common">Fruit fly</name>
    <dbReference type="NCBI Taxonomy" id="7266"/>
    <lineage>
        <taxon>Eukaryota</taxon>
        <taxon>Metazoa</taxon>
        <taxon>Ecdysozoa</taxon>
        <taxon>Arthropoda</taxon>
        <taxon>Hexapoda</taxon>
        <taxon>Insecta</taxon>
        <taxon>Pterygota</taxon>
        <taxon>Neoptera</taxon>
        <taxon>Endopterygota</taxon>
        <taxon>Diptera</taxon>
        <taxon>Brachycera</taxon>
        <taxon>Muscomorpha</taxon>
        <taxon>Ephydroidea</taxon>
        <taxon>Drosophilidae</taxon>
        <taxon>Drosophila</taxon>
        <taxon>Sophophora</taxon>
    </lineage>
</organism>
<keyword evidence="1 2" id="KW-0103">Bromodomain</keyword>
<dbReference type="SUPFAM" id="SSF47370">
    <property type="entry name" value="Bromodomain"/>
    <property type="match status" value="1"/>
</dbReference>
<evidence type="ECO:0000256" key="1">
    <source>
        <dbReference type="ARBA" id="ARBA00023117"/>
    </source>
</evidence>
<dbReference type="EMBL" id="OUUW01000080">
    <property type="protein sequence ID" value="SPP90095.1"/>
    <property type="molecule type" value="Genomic_DNA"/>
</dbReference>
<dbReference type="OrthoDB" id="6017at2759"/>
<dbReference type="InterPro" id="IPR001487">
    <property type="entry name" value="Bromodomain"/>
</dbReference>
<feature type="domain" description="Bromo" evidence="3">
    <location>
        <begin position="208"/>
        <end position="254"/>
    </location>
</feature>
<proteinExistence type="predicted"/>
<protein>
    <recommendedName>
        <fullName evidence="3">Bromo domain-containing protein</fullName>
    </recommendedName>
</protein>
<dbReference type="Proteomes" id="UP000268350">
    <property type="component" value="Unassembled WGS sequence"/>
</dbReference>
<dbReference type="CDD" id="cd04369">
    <property type="entry name" value="Bromodomain"/>
    <property type="match status" value="1"/>
</dbReference>
<dbReference type="InterPro" id="IPR036427">
    <property type="entry name" value="Bromodomain-like_sf"/>
</dbReference>
<evidence type="ECO:0000259" key="3">
    <source>
        <dbReference type="PROSITE" id="PS50014"/>
    </source>
</evidence>
<gene>
    <name evidence="4" type="ORF">DGUA_6G021126</name>
</gene>
<dbReference type="Gene3D" id="1.20.920.10">
    <property type="entry name" value="Bromodomain-like"/>
    <property type="match status" value="1"/>
</dbReference>
<dbReference type="STRING" id="7266.A0A3B0K7L7"/>
<reference evidence="5" key="1">
    <citation type="submission" date="2018-01" db="EMBL/GenBank/DDBJ databases">
        <authorList>
            <person name="Alioto T."/>
            <person name="Alioto T."/>
        </authorList>
    </citation>
    <scope>NUCLEOTIDE SEQUENCE [LARGE SCALE GENOMIC DNA]</scope>
</reference>
<evidence type="ECO:0000313" key="4">
    <source>
        <dbReference type="EMBL" id="SPP90095.1"/>
    </source>
</evidence>
<feature type="non-terminal residue" evidence="4">
    <location>
        <position position="1"/>
    </location>
</feature>
<dbReference type="Pfam" id="PF00439">
    <property type="entry name" value="Bromodomain"/>
    <property type="match status" value="1"/>
</dbReference>